<dbReference type="AlphaFoldDB" id="A0AAN7YEM8"/>
<sequence>MAKIWQSKRLCFRSFTPEDDKFVDALHQDSASYVHASPFVPAPPHLKVATATRERLEKALLGVVVCLPASKTDASDPEPKAKDGENKATPIGLMMLKGDEEGMTHHRVGHFGIWISSSHQGQGYGTESILWMLRWAFRMANLHRVDLEAYATNGAAIRLYEKVGFRIEGRKREALWFDGEYHDEVGMGILEREWRERYGDGVLEGGRSS</sequence>
<accession>A0AAN7YEM8</accession>
<dbReference type="PROSITE" id="PS51186">
    <property type="entry name" value="GNAT"/>
    <property type="match status" value="1"/>
</dbReference>
<dbReference type="CDD" id="cd04301">
    <property type="entry name" value="NAT_SF"/>
    <property type="match status" value="1"/>
</dbReference>
<dbReference type="EMBL" id="JAVRRL010000054">
    <property type="protein sequence ID" value="KAK5110050.1"/>
    <property type="molecule type" value="Genomic_DNA"/>
</dbReference>
<dbReference type="PANTHER" id="PTHR43415:SF3">
    <property type="entry name" value="GNAT-FAMILY ACETYLTRANSFERASE"/>
    <property type="match status" value="1"/>
</dbReference>
<reference evidence="2" key="1">
    <citation type="submission" date="2023-08" db="EMBL/GenBank/DDBJ databases">
        <title>Black Yeasts Isolated from many extreme environments.</title>
        <authorList>
            <person name="Coleine C."/>
            <person name="Stajich J.E."/>
            <person name="Selbmann L."/>
        </authorList>
    </citation>
    <scope>NUCLEOTIDE SEQUENCE</scope>
    <source>
        <strain evidence="2">CCFEE 5401</strain>
    </source>
</reference>
<proteinExistence type="predicted"/>
<gene>
    <name evidence="2" type="ORF">LTR62_006294</name>
</gene>
<evidence type="ECO:0000259" key="1">
    <source>
        <dbReference type="PROSITE" id="PS51186"/>
    </source>
</evidence>
<protein>
    <recommendedName>
        <fullName evidence="1">N-acetyltransferase domain-containing protein</fullName>
    </recommendedName>
</protein>
<evidence type="ECO:0000313" key="2">
    <source>
        <dbReference type="EMBL" id="KAK5110050.1"/>
    </source>
</evidence>
<dbReference type="PANTHER" id="PTHR43415">
    <property type="entry name" value="SPERMIDINE N(1)-ACETYLTRANSFERASE"/>
    <property type="match status" value="1"/>
</dbReference>
<evidence type="ECO:0000313" key="3">
    <source>
        <dbReference type="Proteomes" id="UP001310890"/>
    </source>
</evidence>
<dbReference type="SUPFAM" id="SSF55729">
    <property type="entry name" value="Acyl-CoA N-acyltransferases (Nat)"/>
    <property type="match status" value="1"/>
</dbReference>
<dbReference type="Gene3D" id="3.40.630.30">
    <property type="match status" value="1"/>
</dbReference>
<feature type="domain" description="N-acetyltransferase" evidence="1">
    <location>
        <begin position="10"/>
        <end position="192"/>
    </location>
</feature>
<dbReference type="InterPro" id="IPR016181">
    <property type="entry name" value="Acyl_CoA_acyltransferase"/>
</dbReference>
<dbReference type="Proteomes" id="UP001310890">
    <property type="component" value="Unassembled WGS sequence"/>
</dbReference>
<organism evidence="2 3">
    <name type="scientific">Meristemomyces frigidus</name>
    <dbReference type="NCBI Taxonomy" id="1508187"/>
    <lineage>
        <taxon>Eukaryota</taxon>
        <taxon>Fungi</taxon>
        <taxon>Dikarya</taxon>
        <taxon>Ascomycota</taxon>
        <taxon>Pezizomycotina</taxon>
        <taxon>Dothideomycetes</taxon>
        <taxon>Dothideomycetidae</taxon>
        <taxon>Mycosphaerellales</taxon>
        <taxon>Teratosphaeriaceae</taxon>
        <taxon>Meristemomyces</taxon>
    </lineage>
</organism>
<dbReference type="Pfam" id="PF13302">
    <property type="entry name" value="Acetyltransf_3"/>
    <property type="match status" value="1"/>
</dbReference>
<name>A0AAN7YEM8_9PEZI</name>
<dbReference type="InterPro" id="IPR000182">
    <property type="entry name" value="GNAT_dom"/>
</dbReference>
<comment type="caution">
    <text evidence="2">The sequence shown here is derived from an EMBL/GenBank/DDBJ whole genome shotgun (WGS) entry which is preliminary data.</text>
</comment>
<dbReference type="GO" id="GO:0016747">
    <property type="term" value="F:acyltransferase activity, transferring groups other than amino-acyl groups"/>
    <property type="evidence" value="ECO:0007669"/>
    <property type="project" value="InterPro"/>
</dbReference>